<protein>
    <submittedName>
        <fullName evidence="2">Helix-turn-helix domain-containing protein</fullName>
    </submittedName>
</protein>
<dbReference type="EMBL" id="JACSQL010000005">
    <property type="protein sequence ID" value="MBD7969058.1"/>
    <property type="molecule type" value="Genomic_DNA"/>
</dbReference>
<dbReference type="Proteomes" id="UP000608071">
    <property type="component" value="Unassembled WGS sequence"/>
</dbReference>
<accession>A0ABR8T0I6</accession>
<dbReference type="SUPFAM" id="SSF47413">
    <property type="entry name" value="lambda repressor-like DNA-binding domains"/>
    <property type="match status" value="1"/>
</dbReference>
<organism evidence="2 3">
    <name type="scientific">Paenibacillus gallinarum</name>
    <dbReference type="NCBI Taxonomy" id="2762232"/>
    <lineage>
        <taxon>Bacteria</taxon>
        <taxon>Bacillati</taxon>
        <taxon>Bacillota</taxon>
        <taxon>Bacilli</taxon>
        <taxon>Bacillales</taxon>
        <taxon>Paenibacillaceae</taxon>
        <taxon>Paenibacillus</taxon>
    </lineage>
</organism>
<reference evidence="2 3" key="1">
    <citation type="submission" date="2020-08" db="EMBL/GenBank/DDBJ databases">
        <title>A Genomic Blueprint of the Chicken Gut Microbiome.</title>
        <authorList>
            <person name="Gilroy R."/>
            <person name="Ravi A."/>
            <person name="Getino M."/>
            <person name="Pursley I."/>
            <person name="Horton D.L."/>
            <person name="Alikhan N.-F."/>
            <person name="Baker D."/>
            <person name="Gharbi K."/>
            <person name="Hall N."/>
            <person name="Watson M."/>
            <person name="Adriaenssens E.M."/>
            <person name="Foster-Nyarko E."/>
            <person name="Jarju S."/>
            <person name="Secka A."/>
            <person name="Antonio M."/>
            <person name="Oren A."/>
            <person name="Chaudhuri R."/>
            <person name="La Ragione R.M."/>
            <person name="Hildebrand F."/>
            <person name="Pallen M.J."/>
        </authorList>
    </citation>
    <scope>NUCLEOTIDE SEQUENCE [LARGE SCALE GENOMIC DNA]</scope>
    <source>
        <strain evidence="2 3">Sa2BVA9</strain>
    </source>
</reference>
<dbReference type="InterPro" id="IPR010982">
    <property type="entry name" value="Lambda_DNA-bd_dom_sf"/>
</dbReference>
<gene>
    <name evidence="2" type="ORF">H9647_13355</name>
</gene>
<proteinExistence type="predicted"/>
<evidence type="ECO:0000259" key="1">
    <source>
        <dbReference type="PROSITE" id="PS50943"/>
    </source>
</evidence>
<dbReference type="InterPro" id="IPR001387">
    <property type="entry name" value="Cro/C1-type_HTH"/>
</dbReference>
<evidence type="ECO:0000313" key="3">
    <source>
        <dbReference type="Proteomes" id="UP000608071"/>
    </source>
</evidence>
<dbReference type="CDD" id="cd00093">
    <property type="entry name" value="HTH_XRE"/>
    <property type="match status" value="1"/>
</dbReference>
<dbReference type="PROSITE" id="PS50943">
    <property type="entry name" value="HTH_CROC1"/>
    <property type="match status" value="1"/>
</dbReference>
<comment type="caution">
    <text evidence="2">The sequence shown here is derived from an EMBL/GenBank/DDBJ whole genome shotgun (WGS) entry which is preliminary data.</text>
</comment>
<dbReference type="SMART" id="SM00530">
    <property type="entry name" value="HTH_XRE"/>
    <property type="match status" value="1"/>
</dbReference>
<name>A0ABR8T0I6_9BACL</name>
<feature type="domain" description="HTH cro/C1-type" evidence="1">
    <location>
        <begin position="14"/>
        <end position="50"/>
    </location>
</feature>
<dbReference type="Pfam" id="PF01381">
    <property type="entry name" value="HTH_3"/>
    <property type="match status" value="1"/>
</dbReference>
<dbReference type="RefSeq" id="WP_191800689.1">
    <property type="nucleotide sequence ID" value="NZ_JACSQL010000005.1"/>
</dbReference>
<keyword evidence="3" id="KW-1185">Reference proteome</keyword>
<sequence length="167" mass="19168">MTKEQLIQLLSGKIKLVRTEMGYTQEQMAEVLGISKKTLVQIEKGRSKASWTAVVALVALHPDSLTIQSILGEEPMEIIEMAAHSILERPKGRTLGGKLWWNDIEREGDYILQQNMISMHYRILDTAHIRWYSTFDQDEAHARLTDLANSVDWDRRVNHDPKKSISL</sequence>
<dbReference type="Gene3D" id="1.10.260.40">
    <property type="entry name" value="lambda repressor-like DNA-binding domains"/>
    <property type="match status" value="1"/>
</dbReference>
<evidence type="ECO:0000313" key="2">
    <source>
        <dbReference type="EMBL" id="MBD7969058.1"/>
    </source>
</evidence>